<dbReference type="Pfam" id="PF01425">
    <property type="entry name" value="Amidase"/>
    <property type="match status" value="1"/>
</dbReference>
<evidence type="ECO:0000313" key="2">
    <source>
        <dbReference type="EMBL" id="CAI8048759.1"/>
    </source>
</evidence>
<sequence length="464" mass="49716">MNKQEIPFLSATELAGLIRSREVSPVEATEAYLERIAQVDGKLNSYITVCSDEALAAARQADYCGPMHGIPVAVKDQLNSQGIRTTGGSSILADNVPDEDATAIARLKEAGSVLLGKLNMSEFASGDAFHHPYGRPRNPWDLDRNPGTSSSGSGAATAAFLCATSLGEDTGGSIRGPATFCGLVGIRPTWGRVSRYGMQAAAWSMDTAGPISRTVSDCAMTLEAIAGHDPKDPYTWDTPVPNYQANLSDDIRGLKVGVVKERVYTDVVDSEVGESVIRAIARLGELGADIEEVSLPMMVHSAAVSSLIIMVDAASLHREGLATHLDQYDYNNRIRLLAGSIVPAQAYQRALKARQALRQEILDALNQVDVLVMPTSSIPASLIPDRAGINSKQEVLDGYAGRRSFTSPFNLASVPALSVPCGFTGSNLPIGLQIAGRPFDEQTVFNTAYAYEQSNDWYKMHPDI</sequence>
<dbReference type="Proteomes" id="UP001174909">
    <property type="component" value="Unassembled WGS sequence"/>
</dbReference>
<proteinExistence type="predicted"/>
<dbReference type="AlphaFoldDB" id="A0AA35X927"/>
<dbReference type="GO" id="GO:0003824">
    <property type="term" value="F:catalytic activity"/>
    <property type="evidence" value="ECO:0007669"/>
    <property type="project" value="InterPro"/>
</dbReference>
<dbReference type="InterPro" id="IPR000120">
    <property type="entry name" value="Amidase"/>
</dbReference>
<gene>
    <name evidence="2" type="ORF">GBAR_LOCUS26879</name>
</gene>
<dbReference type="PANTHER" id="PTHR11895:SF7">
    <property type="entry name" value="GLUTAMYL-TRNA(GLN) AMIDOTRANSFERASE SUBUNIT A, MITOCHONDRIAL"/>
    <property type="match status" value="1"/>
</dbReference>
<evidence type="ECO:0000259" key="1">
    <source>
        <dbReference type="Pfam" id="PF01425"/>
    </source>
</evidence>
<dbReference type="PANTHER" id="PTHR11895">
    <property type="entry name" value="TRANSAMIDASE"/>
    <property type="match status" value="1"/>
</dbReference>
<accession>A0AA35X927</accession>
<organism evidence="2 3">
    <name type="scientific">Geodia barretti</name>
    <name type="common">Barrett's horny sponge</name>
    <dbReference type="NCBI Taxonomy" id="519541"/>
    <lineage>
        <taxon>Eukaryota</taxon>
        <taxon>Metazoa</taxon>
        <taxon>Porifera</taxon>
        <taxon>Demospongiae</taxon>
        <taxon>Heteroscleromorpha</taxon>
        <taxon>Tetractinellida</taxon>
        <taxon>Astrophorina</taxon>
        <taxon>Geodiidae</taxon>
        <taxon>Geodia</taxon>
    </lineage>
</organism>
<dbReference type="InterPro" id="IPR023631">
    <property type="entry name" value="Amidase_dom"/>
</dbReference>
<feature type="domain" description="Amidase" evidence="1">
    <location>
        <begin position="27"/>
        <end position="444"/>
    </location>
</feature>
<reference evidence="2" key="1">
    <citation type="submission" date="2023-03" db="EMBL/GenBank/DDBJ databases">
        <authorList>
            <person name="Steffen K."/>
            <person name="Cardenas P."/>
        </authorList>
    </citation>
    <scope>NUCLEOTIDE SEQUENCE</scope>
</reference>
<protein>
    <submittedName>
        <fullName evidence="2">Glutamyl-tRNA(Gln) amidotransferase subunit A</fullName>
    </submittedName>
</protein>
<comment type="caution">
    <text evidence="2">The sequence shown here is derived from an EMBL/GenBank/DDBJ whole genome shotgun (WGS) entry which is preliminary data.</text>
</comment>
<evidence type="ECO:0000313" key="3">
    <source>
        <dbReference type="Proteomes" id="UP001174909"/>
    </source>
</evidence>
<dbReference type="InterPro" id="IPR036928">
    <property type="entry name" value="AS_sf"/>
</dbReference>
<dbReference type="SUPFAM" id="SSF75304">
    <property type="entry name" value="Amidase signature (AS) enzymes"/>
    <property type="match status" value="1"/>
</dbReference>
<dbReference type="Gene3D" id="3.90.1300.10">
    <property type="entry name" value="Amidase signature (AS) domain"/>
    <property type="match status" value="1"/>
</dbReference>
<keyword evidence="3" id="KW-1185">Reference proteome</keyword>
<dbReference type="EMBL" id="CASHTH010003747">
    <property type="protein sequence ID" value="CAI8048759.1"/>
    <property type="molecule type" value="Genomic_DNA"/>
</dbReference>
<name>A0AA35X927_GEOBA</name>